<feature type="domain" description="Schlafen AlbA-2" evidence="1">
    <location>
        <begin position="16"/>
        <end position="137"/>
    </location>
</feature>
<dbReference type="RefSeq" id="WP_175494379.1">
    <property type="nucleotide sequence ID" value="NZ_FNPZ01000004.1"/>
</dbReference>
<dbReference type="Gene3D" id="3.30.950.30">
    <property type="entry name" value="Schlafen, AAA domain"/>
    <property type="match status" value="1"/>
</dbReference>
<dbReference type="Pfam" id="PF04326">
    <property type="entry name" value="SLFN_AlbA_2"/>
    <property type="match status" value="1"/>
</dbReference>
<dbReference type="InterPro" id="IPR007421">
    <property type="entry name" value="Schlafen_AlbA_2_dom"/>
</dbReference>
<dbReference type="Proteomes" id="UP000198891">
    <property type="component" value="Unassembled WGS sequence"/>
</dbReference>
<sequence>MLNDEQLAAIIDVGYEQRGVEFKSAGDRSDRSFLANVARATIALANQRDGGHLIIGLSENGIDDAASGLSPEQLDQWLSFDDVSDQINAYADPPIQIQLAQVQLPNERAVVVVEVSEFAEIPVLSKKDYPNRIAAKQLYTRSMAKPESSAALTQNELREVITLATEKQLARFLETARRAGIGVGQPAAASAREQFDEQLSRALADDFHLDQTLPQLITTIRPAVFDARRIPFLELLPAIQNAVVRRRGWPFPFVQNPISGRDWVGEQISSMHPGTWQLFESGQFLDSRFIEEYGPDSDGFLDEGQIIRGYLPIWLPLLHFTEGIEFAGRLQRATFEAEPVSITLSLHNIRRFVLVAAHRSRSGLHGSYVYNDDTWEYEIHLSPEEGLTSTRALAAEAALDLLQRFGWRGVTLDLLRDIQTEAFGPEPQ</sequence>
<organism evidence="2 3">
    <name type="scientific">Herbiconiux ginsengi</name>
    <dbReference type="NCBI Taxonomy" id="381665"/>
    <lineage>
        <taxon>Bacteria</taxon>
        <taxon>Bacillati</taxon>
        <taxon>Actinomycetota</taxon>
        <taxon>Actinomycetes</taxon>
        <taxon>Micrococcales</taxon>
        <taxon>Microbacteriaceae</taxon>
        <taxon>Herbiconiux</taxon>
    </lineage>
</organism>
<dbReference type="EMBL" id="FNPZ01000004">
    <property type="protein sequence ID" value="SDZ45399.1"/>
    <property type="molecule type" value="Genomic_DNA"/>
</dbReference>
<protein>
    <submittedName>
        <fullName evidence="2">Putative DNA-binding domain-containing protein</fullName>
    </submittedName>
</protein>
<dbReference type="AlphaFoldDB" id="A0A1H3T7U3"/>
<keyword evidence="3" id="KW-1185">Reference proteome</keyword>
<evidence type="ECO:0000313" key="2">
    <source>
        <dbReference type="EMBL" id="SDZ45399.1"/>
    </source>
</evidence>
<accession>A0A1H3T7U3</accession>
<evidence type="ECO:0000259" key="1">
    <source>
        <dbReference type="Pfam" id="PF04326"/>
    </source>
</evidence>
<keyword evidence="2" id="KW-0238">DNA-binding</keyword>
<gene>
    <name evidence="2" type="ORF">SAMN05216554_4002</name>
</gene>
<name>A0A1H3T7U3_9MICO</name>
<proteinExistence type="predicted"/>
<reference evidence="2 3" key="1">
    <citation type="submission" date="2016-10" db="EMBL/GenBank/DDBJ databases">
        <authorList>
            <person name="de Groot N.N."/>
        </authorList>
    </citation>
    <scope>NUCLEOTIDE SEQUENCE [LARGE SCALE GENOMIC DNA]</scope>
    <source>
        <strain evidence="2 3">CGMCC 4.3491</strain>
    </source>
</reference>
<dbReference type="GO" id="GO:0003677">
    <property type="term" value="F:DNA binding"/>
    <property type="evidence" value="ECO:0007669"/>
    <property type="project" value="UniProtKB-KW"/>
</dbReference>
<dbReference type="STRING" id="381665.SAMN05216554_4002"/>
<evidence type="ECO:0000313" key="3">
    <source>
        <dbReference type="Proteomes" id="UP000198891"/>
    </source>
</evidence>
<dbReference type="InterPro" id="IPR038461">
    <property type="entry name" value="Schlafen_AlbA_2_dom_sf"/>
</dbReference>